<evidence type="ECO:0000256" key="7">
    <source>
        <dbReference type="ARBA" id="ARBA00022723"/>
    </source>
</evidence>
<dbReference type="InterPro" id="IPR002401">
    <property type="entry name" value="Cyt_P450_E_grp-I"/>
</dbReference>
<name>A0ABR1J620_9AGAR</name>
<evidence type="ECO:0000256" key="5">
    <source>
        <dbReference type="ARBA" id="ARBA00022617"/>
    </source>
</evidence>
<keyword evidence="6" id="KW-0812">Transmembrane</keyword>
<comment type="subcellular location">
    <subcellularLocation>
        <location evidence="2">Membrane</location>
        <topology evidence="2">Single-pass membrane protein</topology>
    </subcellularLocation>
</comment>
<evidence type="ECO:0000256" key="4">
    <source>
        <dbReference type="ARBA" id="ARBA00010617"/>
    </source>
</evidence>
<comment type="caution">
    <text evidence="14">The sequence shown here is derived from an EMBL/GenBank/DDBJ whole genome shotgun (WGS) entry which is preliminary data.</text>
</comment>
<dbReference type="PANTHER" id="PTHR46300:SF2">
    <property type="entry name" value="CYTOCHROME P450 MONOOXYGENASE ALNH-RELATED"/>
    <property type="match status" value="1"/>
</dbReference>
<comment type="similarity">
    <text evidence="4">Belongs to the cytochrome P450 family.</text>
</comment>
<keyword evidence="12" id="KW-0472">Membrane</keyword>
<dbReference type="InterPro" id="IPR050364">
    <property type="entry name" value="Cytochrome_P450_fung"/>
</dbReference>
<protein>
    <recommendedName>
        <fullName evidence="16">Cytochrome P450</fullName>
    </recommendedName>
</protein>
<keyword evidence="13" id="KW-0325">Glycoprotein</keyword>
<dbReference type="InterPro" id="IPR036396">
    <property type="entry name" value="Cyt_P450_sf"/>
</dbReference>
<keyword evidence="9" id="KW-0560">Oxidoreductase</keyword>
<keyword evidence="11" id="KW-0503">Monooxygenase</keyword>
<dbReference type="Proteomes" id="UP001498398">
    <property type="component" value="Unassembled WGS sequence"/>
</dbReference>
<dbReference type="Pfam" id="PF00067">
    <property type="entry name" value="p450"/>
    <property type="match status" value="1"/>
</dbReference>
<keyword evidence="8" id="KW-1133">Transmembrane helix</keyword>
<keyword evidence="10" id="KW-0408">Iron</keyword>
<evidence type="ECO:0000313" key="15">
    <source>
        <dbReference type="Proteomes" id="UP001498398"/>
    </source>
</evidence>
<evidence type="ECO:0000256" key="10">
    <source>
        <dbReference type="ARBA" id="ARBA00023004"/>
    </source>
</evidence>
<gene>
    <name evidence="14" type="ORF">VKT23_012397</name>
</gene>
<comment type="pathway">
    <text evidence="3">Secondary metabolite biosynthesis.</text>
</comment>
<dbReference type="Gene3D" id="1.10.630.10">
    <property type="entry name" value="Cytochrome P450"/>
    <property type="match status" value="1"/>
</dbReference>
<evidence type="ECO:0008006" key="16">
    <source>
        <dbReference type="Google" id="ProtNLM"/>
    </source>
</evidence>
<proteinExistence type="inferred from homology"/>
<evidence type="ECO:0000256" key="6">
    <source>
        <dbReference type="ARBA" id="ARBA00022692"/>
    </source>
</evidence>
<evidence type="ECO:0000256" key="2">
    <source>
        <dbReference type="ARBA" id="ARBA00004167"/>
    </source>
</evidence>
<organism evidence="14 15">
    <name type="scientific">Marasmiellus scandens</name>
    <dbReference type="NCBI Taxonomy" id="2682957"/>
    <lineage>
        <taxon>Eukaryota</taxon>
        <taxon>Fungi</taxon>
        <taxon>Dikarya</taxon>
        <taxon>Basidiomycota</taxon>
        <taxon>Agaricomycotina</taxon>
        <taxon>Agaricomycetes</taxon>
        <taxon>Agaricomycetidae</taxon>
        <taxon>Agaricales</taxon>
        <taxon>Marasmiineae</taxon>
        <taxon>Omphalotaceae</taxon>
        <taxon>Marasmiellus</taxon>
    </lineage>
</organism>
<evidence type="ECO:0000256" key="3">
    <source>
        <dbReference type="ARBA" id="ARBA00005179"/>
    </source>
</evidence>
<evidence type="ECO:0000313" key="14">
    <source>
        <dbReference type="EMBL" id="KAK7451718.1"/>
    </source>
</evidence>
<evidence type="ECO:0000256" key="11">
    <source>
        <dbReference type="ARBA" id="ARBA00023033"/>
    </source>
</evidence>
<evidence type="ECO:0000256" key="12">
    <source>
        <dbReference type="ARBA" id="ARBA00023136"/>
    </source>
</evidence>
<dbReference type="PRINTS" id="PR00385">
    <property type="entry name" value="P450"/>
</dbReference>
<keyword evidence="15" id="KW-1185">Reference proteome</keyword>
<evidence type="ECO:0000256" key="13">
    <source>
        <dbReference type="ARBA" id="ARBA00023180"/>
    </source>
</evidence>
<accession>A0ABR1J620</accession>
<dbReference type="PANTHER" id="PTHR46300">
    <property type="entry name" value="P450, PUTATIVE (EUROFUNG)-RELATED-RELATED"/>
    <property type="match status" value="1"/>
</dbReference>
<dbReference type="PRINTS" id="PR00463">
    <property type="entry name" value="EP450I"/>
</dbReference>
<dbReference type="InterPro" id="IPR001128">
    <property type="entry name" value="Cyt_P450"/>
</dbReference>
<keyword evidence="5" id="KW-0349">Heme</keyword>
<evidence type="ECO:0000256" key="8">
    <source>
        <dbReference type="ARBA" id="ARBA00022989"/>
    </source>
</evidence>
<dbReference type="SUPFAM" id="SSF48264">
    <property type="entry name" value="Cytochrome P450"/>
    <property type="match status" value="1"/>
</dbReference>
<reference evidence="14 15" key="1">
    <citation type="submission" date="2024-01" db="EMBL/GenBank/DDBJ databases">
        <title>A draft genome for the cacao thread blight pathogen Marasmiellus scandens.</title>
        <authorList>
            <person name="Baruah I.K."/>
            <person name="Leung J."/>
            <person name="Bukari Y."/>
            <person name="Amoako-Attah I."/>
            <person name="Meinhardt L.W."/>
            <person name="Bailey B.A."/>
            <person name="Cohen S.P."/>
        </authorList>
    </citation>
    <scope>NUCLEOTIDE SEQUENCE [LARGE SCALE GENOMIC DNA]</scope>
    <source>
        <strain evidence="14 15">GH-19</strain>
    </source>
</reference>
<sequence length="328" mass="37342">MNQAIDAISKSMIPGAYLVEVLPALRHLPKSLSWWEWEAKRVFNELNLQYEKLFLKIKHQVAKGYEQSPSFSASLAESQASHHLTDQECAWLSGVLYNAGFETTATTLLWFIAAMVSFPECQQHAHEELDQVVGCARPPSFEDLEHLPYIQAIVKEVLRWRPALPLSVPHIATEDHYYHDFFIPKGAICIPNILAMNHDPETYGENANEFFPNRYLDEEGNLKDPQSEGHFTYGFGQRICVGRRVANNTLFIQIATLLWAVQMEAPNDGSGNPLKLDLSKLEDPSGVFMRPKPFDIVCKPRFPDAEILLQQTKEEIMEEIHAHRESLA</sequence>
<comment type="cofactor">
    <cofactor evidence="1">
        <name>heme</name>
        <dbReference type="ChEBI" id="CHEBI:30413"/>
    </cofactor>
</comment>
<keyword evidence="7" id="KW-0479">Metal-binding</keyword>
<evidence type="ECO:0000256" key="9">
    <source>
        <dbReference type="ARBA" id="ARBA00023002"/>
    </source>
</evidence>
<evidence type="ECO:0000256" key="1">
    <source>
        <dbReference type="ARBA" id="ARBA00001971"/>
    </source>
</evidence>
<dbReference type="EMBL" id="JBANRG010000030">
    <property type="protein sequence ID" value="KAK7451718.1"/>
    <property type="molecule type" value="Genomic_DNA"/>
</dbReference>